<reference evidence="2 3" key="1">
    <citation type="submission" date="2018-12" db="EMBL/GenBank/DDBJ databases">
        <authorList>
            <person name="Kartti S."/>
            <person name="Manni A."/>
            <person name="Chemao El Fihri M.W."/>
            <person name="Laamarti M."/>
            <person name="Temsamani L."/>
            <person name="El Jamali J.E."/>
            <person name="Ouadghiri M."/>
            <person name="Ibrahimi A."/>
            <person name="Filati-Maltouf A."/>
        </authorList>
    </citation>
    <scope>NUCLEOTIDE SEQUENCE [LARGE SCALE GENOMIC DNA]</scope>
    <source>
        <strain evidence="2 3">MDMC339</strain>
    </source>
</reference>
<evidence type="ECO:0000259" key="1">
    <source>
        <dbReference type="PROSITE" id="PS50994"/>
    </source>
</evidence>
<dbReference type="PANTHER" id="PTHR46889:SF4">
    <property type="entry name" value="TRANSPOSASE INSO FOR INSERTION SEQUENCE ELEMENT IS911B-RELATED"/>
    <property type="match status" value="1"/>
</dbReference>
<dbReference type="PROSITE" id="PS50994">
    <property type="entry name" value="INTEGRASE"/>
    <property type="match status" value="1"/>
</dbReference>
<dbReference type="AlphaFoldDB" id="A0A3S0KAM0"/>
<evidence type="ECO:0000313" key="3">
    <source>
        <dbReference type="Proteomes" id="UP000271705"/>
    </source>
</evidence>
<dbReference type="SUPFAM" id="SSF53098">
    <property type="entry name" value="Ribonuclease H-like"/>
    <property type="match status" value="1"/>
</dbReference>
<dbReference type="PANTHER" id="PTHR46889">
    <property type="entry name" value="TRANSPOSASE INSF FOR INSERTION SEQUENCE IS3B-RELATED"/>
    <property type="match status" value="1"/>
</dbReference>
<comment type="caution">
    <text evidence="2">The sequence shown here is derived from an EMBL/GenBank/DDBJ whole genome shotgun (WGS) entry which is preliminary data.</text>
</comment>
<dbReference type="Pfam" id="PF13333">
    <property type="entry name" value="rve_2"/>
    <property type="match status" value="1"/>
</dbReference>
<dbReference type="RefSeq" id="WP_148105813.1">
    <property type="nucleotide sequence ID" value="NZ_RXLZ01000064.1"/>
</dbReference>
<evidence type="ECO:0000313" key="2">
    <source>
        <dbReference type="EMBL" id="RTQ86470.1"/>
    </source>
</evidence>
<organism evidence="2 3">
    <name type="scientific">Stenotrophomonas maltophilia</name>
    <name type="common">Pseudomonas maltophilia</name>
    <name type="synonym">Xanthomonas maltophilia</name>
    <dbReference type="NCBI Taxonomy" id="40324"/>
    <lineage>
        <taxon>Bacteria</taxon>
        <taxon>Pseudomonadati</taxon>
        <taxon>Pseudomonadota</taxon>
        <taxon>Gammaproteobacteria</taxon>
        <taxon>Lysobacterales</taxon>
        <taxon>Lysobacteraceae</taxon>
        <taxon>Stenotrophomonas</taxon>
        <taxon>Stenotrophomonas maltophilia group</taxon>
    </lineage>
</organism>
<dbReference type="InterPro" id="IPR001584">
    <property type="entry name" value="Integrase_cat-core"/>
</dbReference>
<dbReference type="GO" id="GO:0015074">
    <property type="term" value="P:DNA integration"/>
    <property type="evidence" value="ECO:0007669"/>
    <property type="project" value="InterPro"/>
</dbReference>
<name>A0A3S0KAM0_STEMA</name>
<dbReference type="InterPro" id="IPR050900">
    <property type="entry name" value="Transposase_IS3/IS150/IS904"/>
</dbReference>
<protein>
    <submittedName>
        <fullName evidence="2">IS3 family transposase</fullName>
    </submittedName>
</protein>
<feature type="domain" description="Integrase catalytic" evidence="1">
    <location>
        <begin position="1"/>
        <end position="63"/>
    </location>
</feature>
<dbReference type="InterPro" id="IPR012337">
    <property type="entry name" value="RNaseH-like_sf"/>
</dbReference>
<gene>
    <name evidence="2" type="ORF">EKL94_18120</name>
</gene>
<proteinExistence type="predicted"/>
<dbReference type="Proteomes" id="UP000271705">
    <property type="component" value="Unassembled WGS sequence"/>
</dbReference>
<dbReference type="EMBL" id="RXLZ01000064">
    <property type="protein sequence ID" value="RTQ86470.1"/>
    <property type="molecule type" value="Genomic_DNA"/>
</dbReference>
<feature type="non-terminal residue" evidence="2">
    <location>
        <position position="1"/>
    </location>
</feature>
<sequence length="66" mass="7622">CLDNAAMESFFGTLKSEFFYLNSFDSIENLEAGLVEYIQYYNQERIKLKLKGLSPVKYREQAQSAA</sequence>
<accession>A0A3S0KAM0</accession>